<organism evidence="1 2">
    <name type="scientific">Frankliniella fusca</name>
    <dbReference type="NCBI Taxonomy" id="407009"/>
    <lineage>
        <taxon>Eukaryota</taxon>
        <taxon>Metazoa</taxon>
        <taxon>Ecdysozoa</taxon>
        <taxon>Arthropoda</taxon>
        <taxon>Hexapoda</taxon>
        <taxon>Insecta</taxon>
        <taxon>Pterygota</taxon>
        <taxon>Neoptera</taxon>
        <taxon>Paraneoptera</taxon>
        <taxon>Thysanoptera</taxon>
        <taxon>Terebrantia</taxon>
        <taxon>Thripoidea</taxon>
        <taxon>Thripidae</taxon>
        <taxon>Frankliniella</taxon>
    </lineage>
</organism>
<sequence length="74" mass="8276">MEIHRIVVQHFVGLQIGDPTFRRLVLQNDVFANGLYRAEDFANTPLVPQVPPPGIVYPGGLVAEPEYVDLTMED</sequence>
<dbReference type="EMBL" id="JAHWGI010000011">
    <property type="protein sequence ID" value="KAK3907541.1"/>
    <property type="molecule type" value="Genomic_DNA"/>
</dbReference>
<dbReference type="Proteomes" id="UP001219518">
    <property type="component" value="Unassembled WGS sequence"/>
</dbReference>
<evidence type="ECO:0000313" key="2">
    <source>
        <dbReference type="Proteomes" id="UP001219518"/>
    </source>
</evidence>
<protein>
    <submittedName>
        <fullName evidence="1">E3 ubiquitin-protein ligase complex slx8-rfp subunit rfp2</fullName>
    </submittedName>
</protein>
<reference evidence="1" key="1">
    <citation type="submission" date="2021-07" db="EMBL/GenBank/DDBJ databases">
        <authorList>
            <person name="Catto M.A."/>
            <person name="Jacobson A."/>
            <person name="Kennedy G."/>
            <person name="Labadie P."/>
            <person name="Hunt B.G."/>
            <person name="Srinivasan R."/>
        </authorList>
    </citation>
    <scope>NUCLEOTIDE SEQUENCE</scope>
    <source>
        <strain evidence="1">PL_HMW_Pooled</strain>
        <tissue evidence="1">Head</tissue>
    </source>
</reference>
<proteinExistence type="predicted"/>
<dbReference type="AlphaFoldDB" id="A0AAE1GQA7"/>
<accession>A0AAE1GQA7</accession>
<comment type="caution">
    <text evidence="1">The sequence shown here is derived from an EMBL/GenBank/DDBJ whole genome shotgun (WGS) entry which is preliminary data.</text>
</comment>
<gene>
    <name evidence="1" type="ORF">KUF71_003040</name>
</gene>
<reference evidence="1" key="2">
    <citation type="journal article" date="2023" name="BMC Genomics">
        <title>Pest status, molecular evolution, and epigenetic factors derived from the genome assembly of Frankliniella fusca, a thysanopteran phytovirus vector.</title>
        <authorList>
            <person name="Catto M.A."/>
            <person name="Labadie P.E."/>
            <person name="Jacobson A.L."/>
            <person name="Kennedy G.G."/>
            <person name="Srinivasan R."/>
            <person name="Hunt B.G."/>
        </authorList>
    </citation>
    <scope>NUCLEOTIDE SEQUENCE</scope>
    <source>
        <strain evidence="1">PL_HMW_Pooled</strain>
    </source>
</reference>
<name>A0AAE1GQA7_9NEOP</name>
<keyword evidence="2" id="KW-1185">Reference proteome</keyword>
<evidence type="ECO:0000313" key="1">
    <source>
        <dbReference type="EMBL" id="KAK3907541.1"/>
    </source>
</evidence>